<evidence type="ECO:0000313" key="2">
    <source>
        <dbReference type="EMBL" id="EZA52047.1"/>
    </source>
</evidence>
<keyword evidence="1" id="KW-0472">Membrane</keyword>
<organism evidence="2 3">
    <name type="scientific">Ooceraea biroi</name>
    <name type="common">Clonal raider ant</name>
    <name type="synonym">Cerapachys biroi</name>
    <dbReference type="NCBI Taxonomy" id="2015173"/>
    <lineage>
        <taxon>Eukaryota</taxon>
        <taxon>Metazoa</taxon>
        <taxon>Ecdysozoa</taxon>
        <taxon>Arthropoda</taxon>
        <taxon>Hexapoda</taxon>
        <taxon>Insecta</taxon>
        <taxon>Pterygota</taxon>
        <taxon>Neoptera</taxon>
        <taxon>Endopterygota</taxon>
        <taxon>Hymenoptera</taxon>
        <taxon>Apocrita</taxon>
        <taxon>Aculeata</taxon>
        <taxon>Formicoidea</taxon>
        <taxon>Formicidae</taxon>
        <taxon>Dorylinae</taxon>
        <taxon>Ooceraea</taxon>
    </lineage>
</organism>
<name>A0A026W7H1_OOCBI</name>
<gene>
    <name evidence="2" type="ORF">X777_09068</name>
</gene>
<dbReference type="Proteomes" id="UP000053097">
    <property type="component" value="Unassembled WGS sequence"/>
</dbReference>
<keyword evidence="3" id="KW-1185">Reference proteome</keyword>
<sequence>MVNIGFTFLGDTVNDILRTFLVPGGTVAVVLLAVIAALAALIYFRNPGRRTCFRSWASICSFRRGDGRVQYCRVDTTEEARLLLDASDPTQCQTDSDDDLLHA</sequence>
<keyword evidence="1" id="KW-1133">Transmembrane helix</keyword>
<keyword evidence="1" id="KW-0812">Transmembrane</keyword>
<protein>
    <submittedName>
        <fullName evidence="2">Uncharacterized protein</fullName>
    </submittedName>
</protein>
<feature type="transmembrane region" description="Helical" evidence="1">
    <location>
        <begin position="20"/>
        <end position="44"/>
    </location>
</feature>
<evidence type="ECO:0000256" key="1">
    <source>
        <dbReference type="SAM" id="Phobius"/>
    </source>
</evidence>
<dbReference type="AlphaFoldDB" id="A0A026W7H1"/>
<dbReference type="OMA" id="SICSFRR"/>
<dbReference type="EMBL" id="KK107356">
    <property type="protein sequence ID" value="EZA52047.1"/>
    <property type="molecule type" value="Genomic_DNA"/>
</dbReference>
<reference evidence="2 3" key="1">
    <citation type="journal article" date="2014" name="Curr. Biol.">
        <title>The genome of the clonal raider ant Cerapachys biroi.</title>
        <authorList>
            <person name="Oxley P.R."/>
            <person name="Ji L."/>
            <person name="Fetter-Pruneda I."/>
            <person name="McKenzie S.K."/>
            <person name="Li C."/>
            <person name="Hu H."/>
            <person name="Zhang G."/>
            <person name="Kronauer D.J."/>
        </authorList>
    </citation>
    <scope>NUCLEOTIDE SEQUENCE [LARGE SCALE GENOMIC DNA]</scope>
</reference>
<evidence type="ECO:0000313" key="3">
    <source>
        <dbReference type="Proteomes" id="UP000053097"/>
    </source>
</evidence>
<accession>A0A026W7H1</accession>
<dbReference type="OrthoDB" id="4504960at2759"/>
<proteinExistence type="predicted"/>